<evidence type="ECO:0000256" key="1">
    <source>
        <dbReference type="RuleBase" id="RU003494"/>
    </source>
</evidence>
<dbReference type="AlphaFoldDB" id="A0A161Q7B8"/>
<dbReference type="InterPro" id="IPR004046">
    <property type="entry name" value="GST_C"/>
</dbReference>
<evidence type="ECO:0000313" key="5">
    <source>
        <dbReference type="Proteomes" id="UP000075787"/>
    </source>
</evidence>
<dbReference type="PROSITE" id="PS50405">
    <property type="entry name" value="GST_CTER"/>
    <property type="match status" value="1"/>
</dbReference>
<evidence type="ECO:0000313" key="4">
    <source>
        <dbReference type="EMBL" id="KYO56369.1"/>
    </source>
</evidence>
<dbReference type="InterPro" id="IPR036282">
    <property type="entry name" value="Glutathione-S-Trfase_C_sf"/>
</dbReference>
<dbReference type="Gene3D" id="1.20.1050.10">
    <property type="match status" value="1"/>
</dbReference>
<comment type="similarity">
    <text evidence="1">Belongs to the GST superfamily.</text>
</comment>
<dbReference type="SFLD" id="SFLDS00019">
    <property type="entry name" value="Glutathione_Transferase_(cytos"/>
    <property type="match status" value="1"/>
</dbReference>
<dbReference type="Proteomes" id="UP000075787">
    <property type="component" value="Unassembled WGS sequence"/>
</dbReference>
<sequence>MTLKIYGMSASRTSRNLWMAEELGIAYEHIPVKIADAASDPDIARLNPNLRIPVIEDDGVVITESMAINLYLAAKHGGPLAAGNAAEAGLMAQWSFWAVTDLEALSLTVLLHRLVLRGEARDAARAEAAEASLARPLAVLDKALAKGDGWLIGGRFTVADLNVSAIVHWLAAARMDLSGVPHVADWVKRCRDRDAAKTAQKLP</sequence>
<dbReference type="SFLD" id="SFLDG01150">
    <property type="entry name" value="Main.1:_Beta-like"/>
    <property type="match status" value="1"/>
</dbReference>
<gene>
    <name evidence="4" type="ORF">AUP44_22245</name>
</gene>
<dbReference type="OrthoDB" id="9810080at2"/>
<dbReference type="InterPro" id="IPR010987">
    <property type="entry name" value="Glutathione-S-Trfase_C-like"/>
</dbReference>
<dbReference type="PROSITE" id="PS50404">
    <property type="entry name" value="GST_NTER"/>
    <property type="match status" value="1"/>
</dbReference>
<dbReference type="Pfam" id="PF00043">
    <property type="entry name" value="GST_C"/>
    <property type="match status" value="1"/>
</dbReference>
<protein>
    <recommendedName>
        <fullName evidence="6">Glutathione S-transferase</fullName>
    </recommendedName>
</protein>
<feature type="domain" description="GST N-terminal" evidence="2">
    <location>
        <begin position="1"/>
        <end position="80"/>
    </location>
</feature>
<dbReference type="RefSeq" id="WP_062761905.1">
    <property type="nucleotide sequence ID" value="NZ_CP121045.1"/>
</dbReference>
<dbReference type="EMBL" id="LPZR01000045">
    <property type="protein sequence ID" value="KYO56369.1"/>
    <property type="molecule type" value="Genomic_DNA"/>
</dbReference>
<dbReference type="PANTHER" id="PTHR44051:SF8">
    <property type="entry name" value="GLUTATHIONE S-TRANSFERASE GSTA"/>
    <property type="match status" value="1"/>
</dbReference>
<proteinExistence type="inferred from homology"/>
<dbReference type="CDD" id="cd03046">
    <property type="entry name" value="GST_N_GTT1_like"/>
    <property type="match status" value="1"/>
</dbReference>
<evidence type="ECO:0000259" key="3">
    <source>
        <dbReference type="PROSITE" id="PS50405"/>
    </source>
</evidence>
<evidence type="ECO:0000259" key="2">
    <source>
        <dbReference type="PROSITE" id="PS50404"/>
    </source>
</evidence>
<dbReference type="SUPFAM" id="SSF47616">
    <property type="entry name" value="GST C-terminal domain-like"/>
    <property type="match status" value="1"/>
</dbReference>
<organism evidence="4 5">
    <name type="scientific">Tistrella mobilis</name>
    <dbReference type="NCBI Taxonomy" id="171437"/>
    <lineage>
        <taxon>Bacteria</taxon>
        <taxon>Pseudomonadati</taxon>
        <taxon>Pseudomonadota</taxon>
        <taxon>Alphaproteobacteria</taxon>
        <taxon>Geminicoccales</taxon>
        <taxon>Geminicoccaceae</taxon>
        <taxon>Tistrella</taxon>
    </lineage>
</organism>
<evidence type="ECO:0008006" key="6">
    <source>
        <dbReference type="Google" id="ProtNLM"/>
    </source>
</evidence>
<comment type="caution">
    <text evidence="4">The sequence shown here is derived from an EMBL/GenBank/DDBJ whole genome shotgun (WGS) entry which is preliminary data.</text>
</comment>
<dbReference type="SFLD" id="SFLDG00358">
    <property type="entry name" value="Main_(cytGST)"/>
    <property type="match status" value="1"/>
</dbReference>
<dbReference type="Gene3D" id="3.40.30.10">
    <property type="entry name" value="Glutaredoxin"/>
    <property type="match status" value="1"/>
</dbReference>
<dbReference type="InterPro" id="IPR036249">
    <property type="entry name" value="Thioredoxin-like_sf"/>
</dbReference>
<dbReference type="InterPro" id="IPR004045">
    <property type="entry name" value="Glutathione_S-Trfase_N"/>
</dbReference>
<dbReference type="SUPFAM" id="SSF52833">
    <property type="entry name" value="Thioredoxin-like"/>
    <property type="match status" value="1"/>
</dbReference>
<dbReference type="Pfam" id="PF02798">
    <property type="entry name" value="GST_N"/>
    <property type="match status" value="1"/>
</dbReference>
<accession>A0A161Q7B8</accession>
<dbReference type="GeneID" id="97243196"/>
<feature type="domain" description="GST C-terminal" evidence="3">
    <location>
        <begin position="84"/>
        <end position="203"/>
    </location>
</feature>
<reference evidence="4 5" key="1">
    <citation type="submission" date="2015-12" db="EMBL/GenBank/DDBJ databases">
        <title>Genome sequence of Tistrella mobilis MCCC 1A02139.</title>
        <authorList>
            <person name="Lu L."/>
            <person name="Lai Q."/>
            <person name="Shao Z."/>
            <person name="Qian P."/>
        </authorList>
    </citation>
    <scope>NUCLEOTIDE SEQUENCE [LARGE SCALE GENOMIC DNA]</scope>
    <source>
        <strain evidence="4 5">MCCC 1A02139</strain>
    </source>
</reference>
<name>A0A161Q7B8_9PROT</name>
<dbReference type="InterPro" id="IPR040079">
    <property type="entry name" value="Glutathione_S-Trfase"/>
</dbReference>
<dbReference type="PANTHER" id="PTHR44051">
    <property type="entry name" value="GLUTATHIONE S-TRANSFERASE-RELATED"/>
    <property type="match status" value="1"/>
</dbReference>